<keyword evidence="2" id="KW-0812">Transmembrane</keyword>
<dbReference type="HOGENOM" id="CLU_784583_0_0_0"/>
<evidence type="ECO:0000313" key="3">
    <source>
        <dbReference type="EMBL" id="AEP12343.1"/>
    </source>
</evidence>
<dbReference type="KEGG" id="ctm:Cabther_A1593"/>
<dbReference type="Proteomes" id="UP000006791">
    <property type="component" value="Chromosome 1"/>
</dbReference>
<feature type="compositionally biased region" description="Basic and acidic residues" evidence="1">
    <location>
        <begin position="327"/>
        <end position="353"/>
    </location>
</feature>
<keyword evidence="2" id="KW-1133">Transmembrane helix</keyword>
<name>G2LJ56_CHLTF</name>
<feature type="transmembrane region" description="Helical" evidence="2">
    <location>
        <begin position="21"/>
        <end position="42"/>
    </location>
</feature>
<feature type="region of interest" description="Disordered" evidence="1">
    <location>
        <begin position="324"/>
        <end position="353"/>
    </location>
</feature>
<dbReference type="STRING" id="981222.Cabther_A1593"/>
<dbReference type="OrthoDB" id="108782at2"/>
<keyword evidence="2" id="KW-0472">Membrane</keyword>
<evidence type="ECO:0000256" key="2">
    <source>
        <dbReference type="SAM" id="Phobius"/>
    </source>
</evidence>
<sequence>MQSAYPSQTRTPACGWRLFRFACVLGVSPLSLLTPLVALPAWGERLELSARPESFAGPVVAAAASQRSRELRPVDIVASCVEAFFRGDDPTIRAFFTDRAQATLSSLATNDSAAYNDIRQALLGDHPLGRLAGRGVRVESVITGSGAREMLLRSGTRIVGNIAFRDITEENLSVVELRASLNSEEARPVVISVVLTRDRKLKTWRIVALYAADFGGQTDEVFDLDRLFEIRVAANEAAVLPLLSQLQEAQARYALGVGQNRFGTLAELRRAGEITGLADGRYRGYRIEVVVNNQTVPPTFQIHAVPERYRETGRRSFLMDDSGVLRGADRQGERARPSDPIIKGKDGEAVEVE</sequence>
<gene>
    <name evidence="3" type="ordered locus">Cabther_A1593</name>
</gene>
<organism evidence="3 4">
    <name type="scientific">Chloracidobacterium thermophilum (strain B)</name>
    <dbReference type="NCBI Taxonomy" id="981222"/>
    <lineage>
        <taxon>Bacteria</taxon>
        <taxon>Pseudomonadati</taxon>
        <taxon>Acidobacteriota</taxon>
        <taxon>Terriglobia</taxon>
        <taxon>Terriglobales</taxon>
        <taxon>Acidobacteriaceae</taxon>
        <taxon>Chloracidobacterium</taxon>
    </lineage>
</organism>
<accession>G2LJ56</accession>
<evidence type="ECO:0000256" key="1">
    <source>
        <dbReference type="SAM" id="MobiDB-lite"/>
    </source>
</evidence>
<dbReference type="RefSeq" id="WP_014100080.1">
    <property type="nucleotide sequence ID" value="NC_016024.1"/>
</dbReference>
<evidence type="ECO:0000313" key="4">
    <source>
        <dbReference type="Proteomes" id="UP000006791"/>
    </source>
</evidence>
<dbReference type="AlphaFoldDB" id="G2LJ56"/>
<keyword evidence="4" id="KW-1185">Reference proteome</keyword>
<reference evidence="3 4" key="1">
    <citation type="journal article" date="2012" name="Environ. Microbiol.">
        <title>Complete genome of Candidatus Chloracidobacterium thermophilum, a chlorophyll-based photoheterotroph belonging to the phylum Acidobacteria.</title>
        <authorList>
            <person name="Garcia Costas A.M."/>
            <person name="Liu Z."/>
            <person name="Tomsho L.P."/>
            <person name="Schuster S.C."/>
            <person name="Ward D.M."/>
            <person name="Bryant D.A."/>
        </authorList>
    </citation>
    <scope>NUCLEOTIDE SEQUENCE [LARGE SCALE GENOMIC DNA]</scope>
    <source>
        <strain evidence="3 4">B</strain>
    </source>
</reference>
<protein>
    <submittedName>
        <fullName evidence="3">Uncharacterized protein</fullName>
    </submittedName>
</protein>
<proteinExistence type="predicted"/>
<dbReference type="EMBL" id="CP002514">
    <property type="protein sequence ID" value="AEP12343.1"/>
    <property type="molecule type" value="Genomic_DNA"/>
</dbReference>